<dbReference type="InterPro" id="IPR036691">
    <property type="entry name" value="Endo/exonu/phosph_ase_sf"/>
</dbReference>
<dbReference type="Gene3D" id="3.60.10.10">
    <property type="entry name" value="Endonuclease/exonuclease/phosphatase"/>
    <property type="match status" value="1"/>
</dbReference>
<evidence type="ECO:0000313" key="10">
    <source>
        <dbReference type="EMBL" id="EKE28316.1"/>
    </source>
</evidence>
<feature type="binding site" evidence="7">
    <location>
        <position position="7"/>
    </location>
    <ligand>
        <name>Mg(2+)</name>
        <dbReference type="ChEBI" id="CHEBI:18420"/>
        <label>1</label>
    </ligand>
</feature>
<keyword evidence="3 7" id="KW-0479">Metal-binding</keyword>
<dbReference type="Pfam" id="PF03372">
    <property type="entry name" value="Exo_endo_phos"/>
    <property type="match status" value="1"/>
</dbReference>
<dbReference type="EMBL" id="AMFJ01000353">
    <property type="protein sequence ID" value="EKE28316.1"/>
    <property type="molecule type" value="Genomic_DNA"/>
</dbReference>
<dbReference type="InterPro" id="IPR020847">
    <property type="entry name" value="AP_endonuclease_F1_BS"/>
</dbReference>
<dbReference type="InterPro" id="IPR004808">
    <property type="entry name" value="AP_endonuc_1"/>
</dbReference>
<evidence type="ECO:0000256" key="7">
    <source>
        <dbReference type="PIRSR" id="PIRSR604808-2"/>
    </source>
</evidence>
<feature type="site" description="Interaction with DNA substrate" evidence="8">
    <location>
        <position position="246"/>
    </location>
</feature>
<evidence type="ECO:0000256" key="3">
    <source>
        <dbReference type="ARBA" id="ARBA00022723"/>
    </source>
</evidence>
<dbReference type="GO" id="GO:0003906">
    <property type="term" value="F:DNA-(apurinic or apyrimidinic site) endonuclease activity"/>
    <property type="evidence" value="ECO:0007669"/>
    <property type="project" value="TreeGrafter"/>
</dbReference>
<feature type="binding site" evidence="7">
    <location>
        <position position="245"/>
    </location>
    <ligand>
        <name>Mg(2+)</name>
        <dbReference type="ChEBI" id="CHEBI:18420"/>
        <label>1</label>
    </ligand>
</feature>
<proteinExistence type="inferred from homology"/>
<dbReference type="CDD" id="cd09087">
    <property type="entry name" value="Ape1-like_AP-endo"/>
    <property type="match status" value="1"/>
</dbReference>
<comment type="caution">
    <text evidence="10">The sequence shown here is derived from an EMBL/GenBank/DDBJ whole genome shotgun (WGS) entry which is preliminary data.</text>
</comment>
<reference evidence="10" key="1">
    <citation type="journal article" date="2012" name="Science">
        <title>Fermentation, hydrogen, and sulfur metabolism in multiple uncultivated bacterial phyla.</title>
        <authorList>
            <person name="Wrighton K.C."/>
            <person name="Thomas B.C."/>
            <person name="Sharon I."/>
            <person name="Miller C.S."/>
            <person name="Castelle C.J."/>
            <person name="VerBerkmoes N.C."/>
            <person name="Wilkins M.J."/>
            <person name="Hettich R.L."/>
            <person name="Lipton M.S."/>
            <person name="Williams K.H."/>
            <person name="Long P.E."/>
            <person name="Banfield J.F."/>
        </authorList>
    </citation>
    <scope>NUCLEOTIDE SEQUENCE [LARGE SCALE GENOMIC DNA]</scope>
</reference>
<dbReference type="GO" id="GO:0008311">
    <property type="term" value="F:double-stranded DNA 3'-5' DNA exonuclease activity"/>
    <property type="evidence" value="ECO:0007669"/>
    <property type="project" value="TreeGrafter"/>
</dbReference>
<dbReference type="AlphaFoldDB" id="K2FB14"/>
<feature type="binding site" evidence="7">
    <location>
        <position position="150"/>
    </location>
    <ligand>
        <name>Mg(2+)</name>
        <dbReference type="ChEBI" id="CHEBI:18420"/>
        <label>1</label>
    </ligand>
</feature>
<keyword evidence="5 7" id="KW-0460">Magnesium</keyword>
<dbReference type="GO" id="GO:0006284">
    <property type="term" value="P:base-excision repair"/>
    <property type="evidence" value="ECO:0007669"/>
    <property type="project" value="TreeGrafter"/>
</dbReference>
<dbReference type="GO" id="GO:0046872">
    <property type="term" value="F:metal ion binding"/>
    <property type="evidence" value="ECO:0007669"/>
    <property type="project" value="UniProtKB-KW"/>
</dbReference>
<keyword evidence="4" id="KW-0378">Hydrolase</keyword>
<dbReference type="PROSITE" id="PS51435">
    <property type="entry name" value="AP_NUCLEASE_F1_4"/>
    <property type="match status" value="1"/>
</dbReference>
<evidence type="ECO:0000256" key="6">
    <source>
        <dbReference type="PIRSR" id="PIRSR604808-1"/>
    </source>
</evidence>
<feature type="active site" description="Proton acceptor" evidence="6">
    <location>
        <position position="246"/>
    </location>
</feature>
<dbReference type="PANTHER" id="PTHR22748:SF6">
    <property type="entry name" value="DNA-(APURINIC OR APYRIMIDINIC SITE) ENDONUCLEASE"/>
    <property type="match status" value="1"/>
</dbReference>
<keyword evidence="7" id="KW-0464">Manganese</keyword>
<dbReference type="PROSITE" id="PS00728">
    <property type="entry name" value="AP_NUCLEASE_F1_3"/>
    <property type="match status" value="1"/>
</dbReference>
<evidence type="ECO:0000259" key="9">
    <source>
        <dbReference type="Pfam" id="PF03372"/>
    </source>
</evidence>
<dbReference type="NCBIfam" id="TIGR00195">
    <property type="entry name" value="exoDNase_III"/>
    <property type="match status" value="1"/>
</dbReference>
<dbReference type="GO" id="GO:0008081">
    <property type="term" value="F:phosphoric diester hydrolase activity"/>
    <property type="evidence" value="ECO:0007669"/>
    <property type="project" value="TreeGrafter"/>
</dbReference>
<sequence>MKFISWNVNWIRASIKKWFIEYIQDEKPDIIAMQEVKATEDQFPARLEMELMWYSIYWNAAFKNWYSWTAIFTKEKPLEVTYWLWIWEHDNEWRIITLEFEKFYFITVYTPNSKRELNRLEYRQLWDSLFLDYMRRLEVNKPVVVCWDLNVAHKEIDLKNPKPNRWNAGFTDEEREGFQKFLNAGFIDTFRYFYPEKTEAYSWWSNFAFARDRNIGWRIDYFLTSWGLKDNLKDAFIMDQILGSDHCPVWLEIEI</sequence>
<feature type="site" description="Important for catalytic activity" evidence="8">
    <location>
        <position position="220"/>
    </location>
</feature>
<dbReference type="InterPro" id="IPR020848">
    <property type="entry name" value="AP_endonuclease_F1_CS"/>
</dbReference>
<feature type="binding site" evidence="7">
    <location>
        <position position="148"/>
    </location>
    <ligand>
        <name>Mg(2+)</name>
        <dbReference type="ChEBI" id="CHEBI:18420"/>
        <label>1</label>
    </ligand>
</feature>
<evidence type="ECO:0000256" key="4">
    <source>
        <dbReference type="ARBA" id="ARBA00022801"/>
    </source>
</evidence>
<gene>
    <name evidence="10" type="ORF">ACD_3C00079G0002</name>
</gene>
<feature type="binding site" evidence="7">
    <location>
        <position position="246"/>
    </location>
    <ligand>
        <name>Mg(2+)</name>
        <dbReference type="ChEBI" id="CHEBI:18420"/>
        <label>1</label>
    </ligand>
</feature>
<evidence type="ECO:0000256" key="5">
    <source>
        <dbReference type="ARBA" id="ARBA00022842"/>
    </source>
</evidence>
<evidence type="ECO:0000256" key="8">
    <source>
        <dbReference type="PIRSR" id="PIRSR604808-3"/>
    </source>
</evidence>
<dbReference type="GO" id="GO:0003677">
    <property type="term" value="F:DNA binding"/>
    <property type="evidence" value="ECO:0007669"/>
    <property type="project" value="InterPro"/>
</dbReference>
<protein>
    <recommendedName>
        <fullName evidence="9">Endonuclease/exonuclease/phosphatase domain-containing protein</fullName>
    </recommendedName>
</protein>
<evidence type="ECO:0000256" key="2">
    <source>
        <dbReference type="ARBA" id="ARBA00007092"/>
    </source>
</evidence>
<dbReference type="NCBIfam" id="TIGR00633">
    <property type="entry name" value="xth"/>
    <property type="match status" value="1"/>
</dbReference>
<feature type="domain" description="Endonuclease/exonuclease/phosphatase" evidence="9">
    <location>
        <begin position="4"/>
        <end position="246"/>
    </location>
</feature>
<dbReference type="PROSITE" id="PS00726">
    <property type="entry name" value="AP_NUCLEASE_F1_1"/>
    <property type="match status" value="1"/>
</dbReference>
<comment type="cofactor">
    <cofactor evidence="1">
        <name>Mn(2+)</name>
        <dbReference type="ChEBI" id="CHEBI:29035"/>
    </cofactor>
</comment>
<dbReference type="InterPro" id="IPR005135">
    <property type="entry name" value="Endo/exonuclease/phosphatase"/>
</dbReference>
<feature type="active site" description="Proton donor/acceptor" evidence="6">
    <location>
        <position position="148"/>
    </location>
</feature>
<evidence type="ECO:0000256" key="1">
    <source>
        <dbReference type="ARBA" id="ARBA00001936"/>
    </source>
</evidence>
<comment type="cofactor">
    <cofactor evidence="7">
        <name>Mg(2+)</name>
        <dbReference type="ChEBI" id="CHEBI:18420"/>
    </cofactor>
    <cofactor evidence="7">
        <name>Mn(2+)</name>
        <dbReference type="ChEBI" id="CHEBI:29035"/>
    </cofactor>
    <text evidence="7">Probably binds two magnesium or manganese ions per subunit.</text>
</comment>
<organism evidence="10">
    <name type="scientific">uncultured bacterium</name>
    <name type="common">gcode 4</name>
    <dbReference type="NCBI Taxonomy" id="1234023"/>
    <lineage>
        <taxon>Bacteria</taxon>
        <taxon>environmental samples</taxon>
    </lineage>
</organism>
<accession>K2FB14</accession>
<comment type="similarity">
    <text evidence="2">Belongs to the DNA repair enzymes AP/ExoA family.</text>
</comment>
<feature type="site" description="Transition state stabilizer" evidence="8">
    <location>
        <position position="150"/>
    </location>
</feature>
<feature type="active site" evidence="6">
    <location>
        <position position="109"/>
    </location>
</feature>
<dbReference type="SUPFAM" id="SSF56219">
    <property type="entry name" value="DNase I-like"/>
    <property type="match status" value="1"/>
</dbReference>
<feature type="binding site" evidence="7">
    <location>
        <position position="35"/>
    </location>
    <ligand>
        <name>Mg(2+)</name>
        <dbReference type="ChEBI" id="CHEBI:18420"/>
        <label>1</label>
    </ligand>
</feature>
<name>K2FB14_9BACT</name>
<dbReference type="PANTHER" id="PTHR22748">
    <property type="entry name" value="AP ENDONUCLEASE"/>
    <property type="match status" value="1"/>
</dbReference>